<dbReference type="FunFam" id="1.10.3720.10:FF:000001">
    <property type="entry name" value="Glycine betaine ABC transporter, permease"/>
    <property type="match status" value="1"/>
</dbReference>
<feature type="transmembrane region" description="Helical" evidence="8">
    <location>
        <begin position="83"/>
        <end position="100"/>
    </location>
</feature>
<evidence type="ECO:0000313" key="12">
    <source>
        <dbReference type="Proteomes" id="UP000066376"/>
    </source>
</evidence>
<dbReference type="PANTHER" id="PTHR30177">
    <property type="entry name" value="GLYCINE BETAINE/L-PROLINE TRANSPORT SYSTEM PERMEASE PROTEIN PROW"/>
    <property type="match status" value="1"/>
</dbReference>
<dbReference type="Gene3D" id="1.10.3720.10">
    <property type="entry name" value="MetI-like"/>
    <property type="match status" value="1"/>
</dbReference>
<dbReference type="PROSITE" id="PS50928">
    <property type="entry name" value="ABC_TM1"/>
    <property type="match status" value="1"/>
</dbReference>
<reference evidence="12" key="2">
    <citation type="submission" date="2016-02" db="EMBL/GenBank/DDBJ databases">
        <title>The draft genome sequence of the rumen methanogen Methanobrevibacter olleyae YLM1.</title>
        <authorList>
            <consortium name="New Zealand Agricultural Greenhouse Gas Research Centre/Pastoral Greenhouse Gas Research Consortium"/>
            <person name="Kelly W.J."/>
            <person name="Li D."/>
            <person name="Lambie S.C."/>
            <person name="Attwood G.T."/>
            <person name="Altermann E."/>
            <person name="Leahy S.C."/>
        </authorList>
    </citation>
    <scope>NUCLEOTIDE SEQUENCE [LARGE SCALE GENOMIC DNA]</scope>
    <source>
        <strain evidence="12">YLM1</strain>
    </source>
</reference>
<protein>
    <submittedName>
        <fullName evidence="10">ABC transporter permease/substrate-binding protein</fullName>
    </submittedName>
    <submittedName>
        <fullName evidence="11">Osmoprotectant transport system permease protein</fullName>
    </submittedName>
</protein>
<dbReference type="GO" id="GO:0022857">
    <property type="term" value="F:transmembrane transporter activity"/>
    <property type="evidence" value="ECO:0007669"/>
    <property type="project" value="InterPro"/>
</dbReference>
<dbReference type="Gene3D" id="3.40.190.10">
    <property type="entry name" value="Periplasmic binding protein-like II"/>
    <property type="match status" value="1"/>
</dbReference>
<evidence type="ECO:0000256" key="3">
    <source>
        <dbReference type="ARBA" id="ARBA00022692"/>
    </source>
</evidence>
<evidence type="ECO:0000313" key="10">
    <source>
        <dbReference type="EMBL" id="AMK16237.1"/>
    </source>
</evidence>
<organism evidence="10 12">
    <name type="scientific">Methanobrevibacter olleyae</name>
    <dbReference type="NCBI Taxonomy" id="294671"/>
    <lineage>
        <taxon>Archaea</taxon>
        <taxon>Methanobacteriati</taxon>
        <taxon>Methanobacteriota</taxon>
        <taxon>Methanomada group</taxon>
        <taxon>Methanobacteria</taxon>
        <taxon>Methanobacteriales</taxon>
        <taxon>Methanobacteriaceae</taxon>
        <taxon>Methanobrevibacter</taxon>
    </lineage>
</organism>
<dbReference type="PATRIC" id="fig|294671.3.peg.1748"/>
<dbReference type="AlphaFoldDB" id="A0A126R2E1"/>
<feature type="domain" description="ABC transmembrane type-1" evidence="9">
    <location>
        <begin position="23"/>
        <end position="201"/>
    </location>
</feature>
<keyword evidence="5 8" id="KW-0472">Membrane</keyword>
<evidence type="ECO:0000256" key="1">
    <source>
        <dbReference type="ARBA" id="ARBA00004141"/>
    </source>
</evidence>
<dbReference type="Proteomes" id="UP000183442">
    <property type="component" value="Unassembled WGS sequence"/>
</dbReference>
<dbReference type="SUPFAM" id="SSF161098">
    <property type="entry name" value="MetI-like"/>
    <property type="match status" value="1"/>
</dbReference>
<comment type="similarity">
    <text evidence="7">In the N-terminal section; belongs to the binding-protein-dependent transport system permease family.</text>
</comment>
<keyword evidence="3 8" id="KW-0812">Transmembrane</keyword>
<evidence type="ECO:0000256" key="8">
    <source>
        <dbReference type="RuleBase" id="RU363032"/>
    </source>
</evidence>
<comment type="similarity">
    <text evidence="6">In the C-terminal section; belongs to the OsmX family.</text>
</comment>
<dbReference type="SUPFAM" id="SSF53850">
    <property type="entry name" value="Periplasmic binding protein-like II"/>
    <property type="match status" value="1"/>
</dbReference>
<sequence length="517" mass="57713">MRKILEELISLFINKSDFFLELTIEHLEISIISIALAIIIGLGLGITVSEYPRNKWILTIVNLIYTIPSIALFGFLIPVAGVGDTNAIIALTIYGLLPMVRNTNTGIKTIDPEIIEAAKGMGSTDRQILFKIKLPLALPHIMSAIRNMTVMTIALTGIASFIGAGGLGVAIYRGITTNNMSLVLAGSVLISILAVGVDFILSFIEKVTAVGPSRKKFLNFFKNKKVIAIIIIIIVAISAYEIYEDYGHETINVASKSYTEQYILGYMLEELIEHDTNYHVEYSSGISGGSFTIQGGMQNEEFDMYSEYTGVGWMSVLNNGGVYNESMFNNLKEEFKNRYNETWLDSYGFYNNYAIAVPNDLAEEYNLKSISDLSAISSQLSFGAESDFFSRADGYDNLSKVYGLKFRETMDLDVSLKYDAVEQGKIDVVEVYTTDGRLYNSNLTILEDDKHFFPSYYCCPVIRQETLEEHPDLIPVLNKLSGKITVDEMIHMNYEVDVENKDPKTVAHEFLLSKGLV</sequence>
<evidence type="ECO:0000313" key="11">
    <source>
        <dbReference type="EMBL" id="SFL61054.1"/>
    </source>
</evidence>
<evidence type="ECO:0000256" key="4">
    <source>
        <dbReference type="ARBA" id="ARBA00022989"/>
    </source>
</evidence>
<evidence type="ECO:0000256" key="2">
    <source>
        <dbReference type="ARBA" id="ARBA00022448"/>
    </source>
</evidence>
<dbReference type="Gene3D" id="3.40.190.120">
    <property type="entry name" value="Osmoprotection protein (prox), domain 2"/>
    <property type="match status" value="1"/>
</dbReference>
<evidence type="ECO:0000256" key="6">
    <source>
        <dbReference type="ARBA" id="ARBA00035642"/>
    </source>
</evidence>
<evidence type="ECO:0000256" key="7">
    <source>
        <dbReference type="ARBA" id="ARBA00035652"/>
    </source>
</evidence>
<dbReference type="KEGG" id="mol:YLM1_1682"/>
<evidence type="ECO:0000259" key="9">
    <source>
        <dbReference type="PROSITE" id="PS50928"/>
    </source>
</evidence>
<feature type="transmembrane region" description="Helical" evidence="8">
    <location>
        <begin position="150"/>
        <end position="175"/>
    </location>
</feature>
<keyword evidence="2 8" id="KW-0813">Transport</keyword>
<comment type="similarity">
    <text evidence="8">Belongs to the binding-protein-dependent transport system permease family.</text>
</comment>
<reference evidence="10 12" key="1">
    <citation type="journal article" date="2016" name="Genome Announc.">
        <title>Draft Genome Sequence of the Rumen Methanogen Methanobrevibacter olleyae YLM1.</title>
        <authorList>
            <person name="Kelly W.J."/>
            <person name="Li D."/>
            <person name="Lambie S.C."/>
            <person name="Cox F."/>
            <person name="Attwood G.T."/>
            <person name="Altermann E."/>
            <person name="Leahy S.C."/>
        </authorList>
    </citation>
    <scope>NUCLEOTIDE SEQUENCE [LARGE SCALE GENOMIC DNA]</scope>
    <source>
        <strain evidence="10 12">YLM1</strain>
    </source>
</reference>
<dbReference type="PANTHER" id="PTHR30177:SF4">
    <property type="entry name" value="OSMOPROTECTANT IMPORT PERMEASE PROTEIN OSMW"/>
    <property type="match status" value="1"/>
</dbReference>
<feature type="transmembrane region" description="Helical" evidence="8">
    <location>
        <begin position="225"/>
        <end position="243"/>
    </location>
</feature>
<keyword evidence="4 8" id="KW-1133">Transmembrane helix</keyword>
<keyword evidence="12" id="KW-1185">Reference proteome</keyword>
<dbReference type="EMBL" id="FOTL01000022">
    <property type="protein sequence ID" value="SFL61054.1"/>
    <property type="molecule type" value="Genomic_DNA"/>
</dbReference>
<accession>A0A126R2E1</accession>
<dbReference type="InterPro" id="IPR007210">
    <property type="entry name" value="ABC_Gly_betaine_transp_sub-bd"/>
</dbReference>
<evidence type="ECO:0000313" key="13">
    <source>
        <dbReference type="Proteomes" id="UP000183442"/>
    </source>
</evidence>
<dbReference type="InterPro" id="IPR000515">
    <property type="entry name" value="MetI-like"/>
</dbReference>
<dbReference type="InterPro" id="IPR051204">
    <property type="entry name" value="ABC_transp_perm/SBD"/>
</dbReference>
<reference evidence="13" key="3">
    <citation type="submission" date="2016-10" db="EMBL/GenBank/DDBJ databases">
        <authorList>
            <person name="Varghese N."/>
        </authorList>
    </citation>
    <scope>NUCLEOTIDE SEQUENCE [LARGE SCALE GENOMIC DNA]</scope>
    <source>
        <strain evidence="13">DSM 16632</strain>
    </source>
</reference>
<dbReference type="GO" id="GO:0031460">
    <property type="term" value="P:glycine betaine transport"/>
    <property type="evidence" value="ECO:0007669"/>
    <property type="project" value="TreeGrafter"/>
</dbReference>
<reference evidence="11" key="4">
    <citation type="submission" date="2016-10" db="EMBL/GenBank/DDBJ databases">
        <authorList>
            <person name="de Groot N.N."/>
        </authorList>
    </citation>
    <scope>NUCLEOTIDE SEQUENCE [LARGE SCALE GENOMIC DNA]</scope>
    <source>
        <strain evidence="11">DSM 16632</strain>
    </source>
</reference>
<feature type="transmembrane region" description="Helical" evidence="8">
    <location>
        <begin position="29"/>
        <end position="49"/>
    </location>
</feature>
<dbReference type="EMBL" id="CP014265">
    <property type="protein sequence ID" value="AMK16237.1"/>
    <property type="molecule type" value="Genomic_DNA"/>
</dbReference>
<dbReference type="Pfam" id="PF00528">
    <property type="entry name" value="BPD_transp_1"/>
    <property type="match status" value="1"/>
</dbReference>
<dbReference type="CDD" id="cd06261">
    <property type="entry name" value="TM_PBP2"/>
    <property type="match status" value="1"/>
</dbReference>
<feature type="transmembrane region" description="Helical" evidence="8">
    <location>
        <begin position="56"/>
        <end position="77"/>
    </location>
</feature>
<comment type="subcellular location">
    <subcellularLocation>
        <location evidence="8">Cell membrane</location>
        <topology evidence="8">Multi-pass membrane protein</topology>
    </subcellularLocation>
    <subcellularLocation>
        <location evidence="1">Membrane</location>
        <topology evidence="1">Multi-pass membrane protein</topology>
    </subcellularLocation>
</comment>
<proteinExistence type="inferred from homology"/>
<dbReference type="GO" id="GO:0043190">
    <property type="term" value="C:ATP-binding cassette (ABC) transporter complex"/>
    <property type="evidence" value="ECO:0007669"/>
    <property type="project" value="InterPro"/>
</dbReference>
<dbReference type="Pfam" id="PF04069">
    <property type="entry name" value="OpuAC"/>
    <property type="match status" value="1"/>
</dbReference>
<gene>
    <name evidence="11" type="ORF">SAMN02910297_01328</name>
    <name evidence="10" type="ORF">YLM1_1682</name>
</gene>
<dbReference type="InterPro" id="IPR035906">
    <property type="entry name" value="MetI-like_sf"/>
</dbReference>
<name>A0A126R2E1_METOL</name>
<evidence type="ECO:0000256" key="5">
    <source>
        <dbReference type="ARBA" id="ARBA00023136"/>
    </source>
</evidence>
<dbReference type="Proteomes" id="UP000066376">
    <property type="component" value="Chromosome"/>
</dbReference>
<dbReference type="STRING" id="294671.YLM1_1682"/>
<feature type="transmembrane region" description="Helical" evidence="8">
    <location>
        <begin position="181"/>
        <end position="204"/>
    </location>
</feature>